<keyword evidence="4" id="KW-1185">Reference proteome</keyword>
<sequence length="370" mass="41208">MKIHYLVTSLETGGAEFAIPNIVKTLQSLGHEVSVIACEPRDMGAAIRLSEAGLSYTLLSRRRRLLPVILASYLKQVSKNRPDVIWTSLSWGNKVGQWAGRLTGIPVISFKHSASVRRYTYRMRNLSKLWVGDSQTVVQFLREKMHIPADQVMAWPLFQSDPAALQAQKWDGRAVLQLGSVGRLHEVKNYAGMLDAVSFFLLSHPEMKSRIHLTILGDGPERAALEKKIRQLNLENVVTLPGFSANVGQFLSGLHAYIQTSRYEGMCLAVHEAMNAGLPVISTPVGEIRDAVQEGRTGYVLDGDMTQAFNRIMEHIFVHPDELSLYGQQAHSYVLQKFSHEQYQLAATKIIGKLYSMLNTGASPLSKLPV</sequence>
<evidence type="ECO:0000259" key="1">
    <source>
        <dbReference type="Pfam" id="PF00534"/>
    </source>
</evidence>
<accession>A0ABT3QHE3</accession>
<evidence type="ECO:0000313" key="4">
    <source>
        <dbReference type="Proteomes" id="UP001301152"/>
    </source>
</evidence>
<name>A0ABT3QHE3_9PROT</name>
<comment type="caution">
    <text evidence="3">The sequence shown here is derived from an EMBL/GenBank/DDBJ whole genome shotgun (WGS) entry which is preliminary data.</text>
</comment>
<dbReference type="InterPro" id="IPR001296">
    <property type="entry name" value="Glyco_trans_1"/>
</dbReference>
<dbReference type="RefSeq" id="WP_173560307.1">
    <property type="nucleotide sequence ID" value="NZ_JAPIUZ010000008.1"/>
</dbReference>
<feature type="domain" description="Glycosyl transferase family 1" evidence="1">
    <location>
        <begin position="178"/>
        <end position="317"/>
    </location>
</feature>
<proteinExistence type="predicted"/>
<organism evidence="3 4">
    <name type="scientific">Acetobacter thailandicus</name>
    <dbReference type="NCBI Taxonomy" id="1502842"/>
    <lineage>
        <taxon>Bacteria</taxon>
        <taxon>Pseudomonadati</taxon>
        <taxon>Pseudomonadota</taxon>
        <taxon>Alphaproteobacteria</taxon>
        <taxon>Acetobacterales</taxon>
        <taxon>Acetobacteraceae</taxon>
        <taxon>Acetobacter</taxon>
    </lineage>
</organism>
<dbReference type="EMBL" id="JAPIUZ010000008">
    <property type="protein sequence ID" value="MCX2564665.1"/>
    <property type="molecule type" value="Genomic_DNA"/>
</dbReference>
<dbReference type="SUPFAM" id="SSF53756">
    <property type="entry name" value="UDP-Glycosyltransferase/glycogen phosphorylase"/>
    <property type="match status" value="1"/>
</dbReference>
<dbReference type="PANTHER" id="PTHR12526:SF630">
    <property type="entry name" value="GLYCOSYLTRANSFERASE"/>
    <property type="match status" value="1"/>
</dbReference>
<dbReference type="PANTHER" id="PTHR12526">
    <property type="entry name" value="GLYCOSYLTRANSFERASE"/>
    <property type="match status" value="1"/>
</dbReference>
<protein>
    <submittedName>
        <fullName evidence="3">Glycosyltransferase</fullName>
    </submittedName>
</protein>
<dbReference type="InterPro" id="IPR028098">
    <property type="entry name" value="Glyco_trans_4-like_N"/>
</dbReference>
<reference evidence="3 4" key="1">
    <citation type="submission" date="2022-11" db="EMBL/GenBank/DDBJ databases">
        <title>Genome sequencing of Acetobacter type strain.</title>
        <authorList>
            <person name="Heo J."/>
            <person name="Lee D."/>
            <person name="Han B.-H."/>
            <person name="Hong S.-B."/>
            <person name="Kwon S.-W."/>
        </authorList>
    </citation>
    <scope>NUCLEOTIDE SEQUENCE [LARGE SCALE GENOMIC DNA]</scope>
    <source>
        <strain evidence="3 4">KACC 21253</strain>
    </source>
</reference>
<evidence type="ECO:0000313" key="3">
    <source>
        <dbReference type="EMBL" id="MCX2564665.1"/>
    </source>
</evidence>
<dbReference type="CDD" id="cd03811">
    <property type="entry name" value="GT4_GT28_WabH-like"/>
    <property type="match status" value="1"/>
</dbReference>
<dbReference type="Gene3D" id="3.40.50.2000">
    <property type="entry name" value="Glycogen Phosphorylase B"/>
    <property type="match status" value="2"/>
</dbReference>
<evidence type="ECO:0000259" key="2">
    <source>
        <dbReference type="Pfam" id="PF13439"/>
    </source>
</evidence>
<dbReference type="Pfam" id="PF00534">
    <property type="entry name" value="Glycos_transf_1"/>
    <property type="match status" value="1"/>
</dbReference>
<dbReference type="Pfam" id="PF13439">
    <property type="entry name" value="Glyco_transf_4"/>
    <property type="match status" value="1"/>
</dbReference>
<dbReference type="Proteomes" id="UP001301152">
    <property type="component" value="Unassembled WGS sequence"/>
</dbReference>
<gene>
    <name evidence="3" type="ORF">OQ497_11970</name>
</gene>
<feature type="domain" description="Glycosyltransferase subfamily 4-like N-terminal" evidence="2">
    <location>
        <begin position="13"/>
        <end position="156"/>
    </location>
</feature>